<dbReference type="Proteomes" id="UP000282087">
    <property type="component" value="Unassembled WGS sequence"/>
</dbReference>
<evidence type="ECO:0008006" key="5">
    <source>
        <dbReference type="Google" id="ProtNLM"/>
    </source>
</evidence>
<dbReference type="InterPro" id="IPR015943">
    <property type="entry name" value="WD40/YVTN_repeat-like_dom_sf"/>
</dbReference>
<organism evidence="1 3">
    <name type="scientific">Peronospora effusa</name>
    <dbReference type="NCBI Taxonomy" id="542832"/>
    <lineage>
        <taxon>Eukaryota</taxon>
        <taxon>Sar</taxon>
        <taxon>Stramenopiles</taxon>
        <taxon>Oomycota</taxon>
        <taxon>Peronosporomycetes</taxon>
        <taxon>Peronosporales</taxon>
        <taxon>Peronosporaceae</taxon>
        <taxon>Peronospora</taxon>
    </lineage>
</organism>
<dbReference type="OrthoDB" id="256303at2759"/>
<evidence type="ECO:0000313" key="1">
    <source>
        <dbReference type="EMBL" id="RMX70404.1"/>
    </source>
</evidence>
<dbReference type="Gene3D" id="2.130.10.10">
    <property type="entry name" value="YVTN repeat-like/Quinoprotein amine dehydrogenase"/>
    <property type="match status" value="1"/>
</dbReference>
<sequence>MACCVDAETGQVQQEIRRPNVGTTSTNIERITTVHFHPTEPNSVLLGTDKGFIYCHDLRVKDVVTTYTKLFGDVHDLLFLDDHGQRFVSSADVKQRNASNQTLLVWDWRSATLLYDRLDNNMLAHSCLRKHPARPYFVAQCSGNYASLYSSRAPYKCVKGPSVDGRRPPLRFEGSHEVEGYRVQGSFSRNGALWASGDAYGRVVLYRTSGKRELAERFQLYARNTACICAEFQPSNDESSDVLLTGSVDGRIDLFKH</sequence>
<dbReference type="EMBL" id="QLLG01000002">
    <property type="protein sequence ID" value="RMX70404.1"/>
    <property type="molecule type" value="Genomic_DNA"/>
</dbReference>
<dbReference type="VEuPathDB" id="FungiDB:DD237_003938"/>
<dbReference type="Proteomes" id="UP000286097">
    <property type="component" value="Unassembled WGS sequence"/>
</dbReference>
<accession>A0A3M6VUF2</accession>
<comment type="caution">
    <text evidence="1">The sequence shown here is derived from an EMBL/GenBank/DDBJ whole genome shotgun (WGS) entry which is preliminary data.</text>
</comment>
<dbReference type="EMBL" id="QKXF01000180">
    <property type="protein sequence ID" value="RQM14908.1"/>
    <property type="molecule type" value="Genomic_DNA"/>
</dbReference>
<dbReference type="InterPro" id="IPR053053">
    <property type="entry name" value="WD_repeat_protein"/>
</dbReference>
<evidence type="ECO:0000313" key="3">
    <source>
        <dbReference type="Proteomes" id="UP000282087"/>
    </source>
</evidence>
<evidence type="ECO:0000313" key="2">
    <source>
        <dbReference type="EMBL" id="RQM14908.1"/>
    </source>
</evidence>
<keyword evidence="3" id="KW-1185">Reference proteome</keyword>
<evidence type="ECO:0000313" key="4">
    <source>
        <dbReference type="Proteomes" id="UP000286097"/>
    </source>
</evidence>
<proteinExistence type="predicted"/>
<name>A0A3M6VUF2_9STRA</name>
<gene>
    <name evidence="2" type="ORF">DD237_003938</name>
    <name evidence="1" type="ORF">DD238_000158</name>
</gene>
<dbReference type="PANTHER" id="PTHR44566:SF1">
    <property type="entry name" value="WD REPEAT-CONTAINING PROTEIN 25"/>
    <property type="match status" value="1"/>
</dbReference>
<dbReference type="InterPro" id="IPR036322">
    <property type="entry name" value="WD40_repeat_dom_sf"/>
</dbReference>
<dbReference type="SUPFAM" id="SSF50978">
    <property type="entry name" value="WD40 repeat-like"/>
    <property type="match status" value="1"/>
</dbReference>
<reference evidence="3 4" key="1">
    <citation type="submission" date="2018-06" db="EMBL/GenBank/DDBJ databases">
        <title>Comparative genomics of downy mildews reveals potential adaptations to biotrophy.</title>
        <authorList>
            <person name="Fletcher K."/>
            <person name="Klosterman S.J."/>
            <person name="Derevnina L."/>
            <person name="Martin F."/>
            <person name="Koike S."/>
            <person name="Reyes Chin-Wo S."/>
            <person name="Mou B."/>
            <person name="Michelmore R."/>
        </authorList>
    </citation>
    <scope>NUCLEOTIDE SEQUENCE [LARGE SCALE GENOMIC DNA]</scope>
    <source>
        <strain evidence="2 4">R13</strain>
        <strain evidence="1 3">R14</strain>
    </source>
</reference>
<dbReference type="PANTHER" id="PTHR44566">
    <property type="entry name" value="TRANSDUCIN/WD40 REPEAT-LIKE SUPERFAMILY PROTEIN"/>
    <property type="match status" value="1"/>
</dbReference>
<dbReference type="STRING" id="542832.A0A3M6VUF2"/>
<dbReference type="AlphaFoldDB" id="A0A3M6VUF2"/>
<protein>
    <recommendedName>
        <fullName evidence="5">Anaphase-promoting complex subunit 4 WD40 domain-containing protein</fullName>
    </recommendedName>
</protein>